<dbReference type="InterPro" id="IPR012132">
    <property type="entry name" value="GMC_OxRdtase"/>
</dbReference>
<dbReference type="GO" id="GO:0050660">
    <property type="term" value="F:flavin adenine dinucleotide binding"/>
    <property type="evidence" value="ECO:0007669"/>
    <property type="project" value="InterPro"/>
</dbReference>
<evidence type="ECO:0000313" key="9">
    <source>
        <dbReference type="EMBL" id="MBL6902662.1"/>
    </source>
</evidence>
<proteinExistence type="inferred from homology"/>
<dbReference type="Gene3D" id="3.30.560.10">
    <property type="entry name" value="Glucose Oxidase, domain 3"/>
    <property type="match status" value="1"/>
</dbReference>
<evidence type="ECO:0000313" key="10">
    <source>
        <dbReference type="Proteomes" id="UP000705230"/>
    </source>
</evidence>
<dbReference type="InterPro" id="IPR036188">
    <property type="entry name" value="FAD/NAD-bd_sf"/>
</dbReference>
<dbReference type="Pfam" id="PF00732">
    <property type="entry name" value="GMC_oxred_N"/>
    <property type="match status" value="1"/>
</dbReference>
<dbReference type="SUPFAM" id="SSF54373">
    <property type="entry name" value="FAD-linked reductases, C-terminal domain"/>
    <property type="match status" value="1"/>
</dbReference>
<organism evidence="9 10">
    <name type="scientific">SAR86 cluster bacterium</name>
    <dbReference type="NCBI Taxonomy" id="2030880"/>
    <lineage>
        <taxon>Bacteria</taxon>
        <taxon>Pseudomonadati</taxon>
        <taxon>Pseudomonadota</taxon>
        <taxon>Gammaproteobacteria</taxon>
        <taxon>SAR86 cluster</taxon>
    </lineage>
</organism>
<dbReference type="EMBL" id="JADHSG010000001">
    <property type="protein sequence ID" value="MBL6902662.1"/>
    <property type="molecule type" value="Genomic_DNA"/>
</dbReference>
<dbReference type="SUPFAM" id="SSF51905">
    <property type="entry name" value="FAD/NAD(P)-binding domain"/>
    <property type="match status" value="1"/>
</dbReference>
<evidence type="ECO:0000256" key="6">
    <source>
        <dbReference type="RuleBase" id="RU003968"/>
    </source>
</evidence>
<evidence type="ECO:0000256" key="5">
    <source>
        <dbReference type="PIRSR" id="PIRSR000137-2"/>
    </source>
</evidence>
<dbReference type="PROSITE" id="PS51257">
    <property type="entry name" value="PROKAR_LIPOPROTEIN"/>
    <property type="match status" value="1"/>
</dbReference>
<comment type="similarity">
    <text evidence="2 6">Belongs to the GMC oxidoreductase family.</text>
</comment>
<name>A0A937JH41_9GAMM</name>
<feature type="binding site" evidence="5">
    <location>
        <position position="244"/>
    </location>
    <ligand>
        <name>FAD</name>
        <dbReference type="ChEBI" id="CHEBI:57692"/>
    </ligand>
</feature>
<evidence type="ECO:0000259" key="8">
    <source>
        <dbReference type="PROSITE" id="PS00624"/>
    </source>
</evidence>
<comment type="cofactor">
    <cofactor evidence="1 5">
        <name>FAD</name>
        <dbReference type="ChEBI" id="CHEBI:57692"/>
    </cofactor>
</comment>
<accession>A0A937JH41</accession>
<comment type="caution">
    <text evidence="9">The sequence shown here is derived from an EMBL/GenBank/DDBJ whole genome shotgun (WGS) entry which is preliminary data.</text>
</comment>
<dbReference type="PROSITE" id="PS00624">
    <property type="entry name" value="GMC_OXRED_2"/>
    <property type="match status" value="1"/>
</dbReference>
<protein>
    <submittedName>
        <fullName evidence="9">GMC family oxidoreductase N-terminal domain-containing protein</fullName>
    </submittedName>
</protein>
<feature type="domain" description="Glucose-methanol-choline oxidoreductase N-terminal" evidence="7">
    <location>
        <begin position="108"/>
        <end position="131"/>
    </location>
</feature>
<dbReference type="PANTHER" id="PTHR11552">
    <property type="entry name" value="GLUCOSE-METHANOL-CHOLINE GMC OXIDOREDUCTASE"/>
    <property type="match status" value="1"/>
</dbReference>
<keyword evidence="4 5" id="KW-0274">FAD</keyword>
<dbReference type="PROSITE" id="PS00623">
    <property type="entry name" value="GMC_OXRED_1"/>
    <property type="match status" value="1"/>
</dbReference>
<dbReference type="GO" id="GO:0016614">
    <property type="term" value="F:oxidoreductase activity, acting on CH-OH group of donors"/>
    <property type="evidence" value="ECO:0007669"/>
    <property type="project" value="InterPro"/>
</dbReference>
<feature type="domain" description="Glucose-methanol-choline oxidoreductase N-terminal" evidence="8">
    <location>
        <begin position="280"/>
        <end position="294"/>
    </location>
</feature>
<reference evidence="9" key="1">
    <citation type="submission" date="2020-10" db="EMBL/GenBank/DDBJ databases">
        <title>Microbiome of the Black Sea water column analyzed by genome centric metagenomics.</title>
        <authorList>
            <person name="Cabello-Yeves P.J."/>
            <person name="Callieri C."/>
            <person name="Picazo A."/>
            <person name="Mehrshad M."/>
            <person name="Haro-Moreno J.M."/>
            <person name="Roda-Garcia J."/>
            <person name="Dzembekova N."/>
            <person name="Slabakova V."/>
            <person name="Slabakova N."/>
            <person name="Moncheva S."/>
            <person name="Rodriguez-Valera F."/>
        </authorList>
    </citation>
    <scope>NUCLEOTIDE SEQUENCE</scope>
    <source>
        <strain evidence="9">BS30m-G43</strain>
    </source>
</reference>
<evidence type="ECO:0000259" key="7">
    <source>
        <dbReference type="PROSITE" id="PS00623"/>
    </source>
</evidence>
<dbReference type="InterPro" id="IPR000172">
    <property type="entry name" value="GMC_OxRdtase_N"/>
</dbReference>
<evidence type="ECO:0000256" key="1">
    <source>
        <dbReference type="ARBA" id="ARBA00001974"/>
    </source>
</evidence>
<gene>
    <name evidence="9" type="ORF">ISR29_00480</name>
</gene>
<sequence>MKNYDFIILGAGSAGCVLANRLSANPKVSVCLIEAGSKDNDPRLHVPLGFAFLGDKSKYSWAYNTVPQKEFEKVLVKEPETVAVDTAGGVHKVPNESMEHRKGYQPRGKTLGGSSSINAMLYVRGHRWDYDHWAELGNKGWSYDEVLPYFIKAEHNEEHNNEYHGQNGPLNVSRIRHRPESCDEFVKAGSSLFKYNEDFNGEDQEGFGYYQTTQINGKRCSAAKAYLVPALERENLTVLTDTNVNKILINDNSAKGVECINNKNETFQLFADKEVILSSGAFGSPQILLRSGVGPGNEITRHGIEHKVDLPGVGKNLQDHIDYLTVHKYNSINLIGFNLKTIFFKYPLEILKYIFKKTGLFTSTIAEAGAFIKTHHDLEAPNIQYHYAPAMIVDHGRTAVWGTGMSCHSCLLRPKSRGEVTLESADPFADPLIDPNFLSHPDDVKDMVDGYKIMMKVLNQEPFSKYIQEHTHRPVDINNDSDIELAIREEADTVYHPVGTCKMGSDEMSVVNDRLKVHNMNNLRIVDASIMPTLVGGNTNAPTIMIGEKASDMIKEDWNI</sequence>
<dbReference type="Gene3D" id="3.50.50.60">
    <property type="entry name" value="FAD/NAD(P)-binding domain"/>
    <property type="match status" value="1"/>
</dbReference>
<dbReference type="PIRSF" id="PIRSF000137">
    <property type="entry name" value="Alcohol_oxidase"/>
    <property type="match status" value="1"/>
</dbReference>
<dbReference type="Proteomes" id="UP000705230">
    <property type="component" value="Unassembled WGS sequence"/>
</dbReference>
<evidence type="ECO:0000256" key="2">
    <source>
        <dbReference type="ARBA" id="ARBA00010790"/>
    </source>
</evidence>
<dbReference type="Pfam" id="PF05199">
    <property type="entry name" value="GMC_oxred_C"/>
    <property type="match status" value="1"/>
</dbReference>
<dbReference type="InterPro" id="IPR007867">
    <property type="entry name" value="GMC_OxRtase_C"/>
</dbReference>
<dbReference type="AlphaFoldDB" id="A0A937JH41"/>
<dbReference type="PANTHER" id="PTHR11552:SF147">
    <property type="entry name" value="CHOLINE DEHYDROGENASE, MITOCHONDRIAL"/>
    <property type="match status" value="1"/>
</dbReference>
<evidence type="ECO:0000256" key="3">
    <source>
        <dbReference type="ARBA" id="ARBA00022630"/>
    </source>
</evidence>
<keyword evidence="3 6" id="KW-0285">Flavoprotein</keyword>
<evidence type="ECO:0000256" key="4">
    <source>
        <dbReference type="ARBA" id="ARBA00022827"/>
    </source>
</evidence>